<name>A0A8K0P2V9_LADFU</name>
<feature type="domain" description="BESS" evidence="2">
    <location>
        <begin position="230"/>
        <end position="269"/>
    </location>
</feature>
<evidence type="ECO:0000259" key="2">
    <source>
        <dbReference type="PROSITE" id="PS51031"/>
    </source>
</evidence>
<reference evidence="3" key="1">
    <citation type="submission" date="2013-04" db="EMBL/GenBank/DDBJ databases">
        <authorList>
            <person name="Qu J."/>
            <person name="Murali S.C."/>
            <person name="Bandaranaike D."/>
            <person name="Bellair M."/>
            <person name="Blankenburg K."/>
            <person name="Chao H."/>
            <person name="Dinh H."/>
            <person name="Doddapaneni H."/>
            <person name="Downs B."/>
            <person name="Dugan-Rocha S."/>
            <person name="Elkadiri S."/>
            <person name="Gnanaolivu R.D."/>
            <person name="Hernandez B."/>
            <person name="Javaid M."/>
            <person name="Jayaseelan J.C."/>
            <person name="Lee S."/>
            <person name="Li M."/>
            <person name="Ming W."/>
            <person name="Munidasa M."/>
            <person name="Muniz J."/>
            <person name="Nguyen L."/>
            <person name="Ongeri F."/>
            <person name="Osuji N."/>
            <person name="Pu L.-L."/>
            <person name="Puazo M."/>
            <person name="Qu C."/>
            <person name="Quiroz J."/>
            <person name="Raj R."/>
            <person name="Weissenberger G."/>
            <person name="Xin Y."/>
            <person name="Zou X."/>
            <person name="Han Y."/>
            <person name="Richards S."/>
            <person name="Worley K."/>
            <person name="Muzny D."/>
            <person name="Gibbs R."/>
        </authorList>
    </citation>
    <scope>NUCLEOTIDE SEQUENCE</scope>
    <source>
        <strain evidence="3">Sampled in the wild</strain>
    </source>
</reference>
<proteinExistence type="predicted"/>
<comment type="caution">
    <text evidence="3">The sequence shown here is derived from an EMBL/GenBank/DDBJ whole genome shotgun (WGS) entry which is preliminary data.</text>
</comment>
<dbReference type="GO" id="GO:0005634">
    <property type="term" value="C:nucleus"/>
    <property type="evidence" value="ECO:0007669"/>
    <property type="project" value="UniProtKB-SubCell"/>
</dbReference>
<dbReference type="GO" id="GO:0003677">
    <property type="term" value="F:DNA binding"/>
    <property type="evidence" value="ECO:0007669"/>
    <property type="project" value="InterPro"/>
</dbReference>
<keyword evidence="4" id="KW-1185">Reference proteome</keyword>
<sequence>MYNNKAKEGYFPQACGRYLLGFPTPLDKYQASLPSTSLPHLKEAPERLCLSGDKITNTVPNKGNKNLLNFTSNGILYLGVILSVDMKWNKHAAYAITKANKTKYPLISKKSPLHNNIKVRLVKGFILPILTYAAVIVFNTNSSLKNTEDIEEVYMAEKIQVTPHSIVLTVAWNERLANRDVLLIDKKEDILAILVLARIAKDGTVPLLLEVNRSVLEYFEFKKSLNTKTNDPDLDFFKSILPDMREMSNDQKRRFKIGILNLAGQILSELHASVLPVLSYSSSSSTTINSFNNSQPVAHISGSSTLPITHTSIRYLDQASGVF</sequence>
<evidence type="ECO:0000313" key="4">
    <source>
        <dbReference type="Proteomes" id="UP000792457"/>
    </source>
</evidence>
<dbReference type="PROSITE" id="PS51031">
    <property type="entry name" value="BESS"/>
    <property type="match status" value="1"/>
</dbReference>
<reference evidence="3" key="2">
    <citation type="submission" date="2017-10" db="EMBL/GenBank/DDBJ databases">
        <title>Ladona fulva Genome sequencing and assembly.</title>
        <authorList>
            <person name="Murali S."/>
            <person name="Richards S."/>
            <person name="Bandaranaike D."/>
            <person name="Bellair M."/>
            <person name="Blankenburg K."/>
            <person name="Chao H."/>
            <person name="Dinh H."/>
            <person name="Doddapaneni H."/>
            <person name="Dugan-Rocha S."/>
            <person name="Elkadiri S."/>
            <person name="Gnanaolivu R."/>
            <person name="Hernandez B."/>
            <person name="Skinner E."/>
            <person name="Javaid M."/>
            <person name="Lee S."/>
            <person name="Li M."/>
            <person name="Ming W."/>
            <person name="Munidasa M."/>
            <person name="Muniz J."/>
            <person name="Nguyen L."/>
            <person name="Hughes D."/>
            <person name="Osuji N."/>
            <person name="Pu L.-L."/>
            <person name="Puazo M."/>
            <person name="Qu C."/>
            <person name="Quiroz J."/>
            <person name="Raj R."/>
            <person name="Weissenberger G."/>
            <person name="Xin Y."/>
            <person name="Zou X."/>
            <person name="Han Y."/>
            <person name="Worley K."/>
            <person name="Muzny D."/>
            <person name="Gibbs R."/>
        </authorList>
    </citation>
    <scope>NUCLEOTIDE SEQUENCE</scope>
    <source>
        <strain evidence="3">Sampled in the wild</strain>
    </source>
</reference>
<dbReference type="Proteomes" id="UP000792457">
    <property type="component" value="Unassembled WGS sequence"/>
</dbReference>
<accession>A0A8K0P2V9</accession>
<dbReference type="AlphaFoldDB" id="A0A8K0P2V9"/>
<dbReference type="Pfam" id="PF02944">
    <property type="entry name" value="BESS"/>
    <property type="match status" value="1"/>
</dbReference>
<organism evidence="3 4">
    <name type="scientific">Ladona fulva</name>
    <name type="common">Scarce chaser dragonfly</name>
    <name type="synonym">Libellula fulva</name>
    <dbReference type="NCBI Taxonomy" id="123851"/>
    <lineage>
        <taxon>Eukaryota</taxon>
        <taxon>Metazoa</taxon>
        <taxon>Ecdysozoa</taxon>
        <taxon>Arthropoda</taxon>
        <taxon>Hexapoda</taxon>
        <taxon>Insecta</taxon>
        <taxon>Pterygota</taxon>
        <taxon>Palaeoptera</taxon>
        <taxon>Odonata</taxon>
        <taxon>Epiprocta</taxon>
        <taxon>Anisoptera</taxon>
        <taxon>Libelluloidea</taxon>
        <taxon>Libellulidae</taxon>
        <taxon>Ladona</taxon>
    </lineage>
</organism>
<dbReference type="OrthoDB" id="5984255at2759"/>
<protein>
    <recommendedName>
        <fullName evidence="2">BESS domain-containing protein</fullName>
    </recommendedName>
</protein>
<evidence type="ECO:0000313" key="3">
    <source>
        <dbReference type="EMBL" id="KAG8233810.1"/>
    </source>
</evidence>
<gene>
    <name evidence="3" type="ORF">J437_LFUL008030</name>
</gene>
<dbReference type="EMBL" id="KZ308747">
    <property type="protein sequence ID" value="KAG8233810.1"/>
    <property type="molecule type" value="Genomic_DNA"/>
</dbReference>
<keyword evidence="1" id="KW-0539">Nucleus</keyword>
<evidence type="ECO:0000256" key="1">
    <source>
        <dbReference type="PROSITE-ProRule" id="PRU00371"/>
    </source>
</evidence>
<comment type="subcellular location">
    <subcellularLocation>
        <location evidence="1">Nucleus</location>
    </subcellularLocation>
</comment>
<dbReference type="InterPro" id="IPR004210">
    <property type="entry name" value="BESS_motif"/>
</dbReference>